<evidence type="ECO:0000313" key="2">
    <source>
        <dbReference type="Proteomes" id="UP000297245"/>
    </source>
</evidence>
<gene>
    <name evidence="1" type="ORF">K435DRAFT_803637</name>
</gene>
<proteinExistence type="predicted"/>
<keyword evidence="2" id="KW-1185">Reference proteome</keyword>
<protein>
    <submittedName>
        <fullName evidence="1">Uncharacterized protein</fullName>
    </submittedName>
</protein>
<dbReference type="AlphaFoldDB" id="A0A4S8LGV6"/>
<dbReference type="Proteomes" id="UP000297245">
    <property type="component" value="Unassembled WGS sequence"/>
</dbReference>
<organism evidence="1 2">
    <name type="scientific">Dendrothele bispora (strain CBS 962.96)</name>
    <dbReference type="NCBI Taxonomy" id="1314807"/>
    <lineage>
        <taxon>Eukaryota</taxon>
        <taxon>Fungi</taxon>
        <taxon>Dikarya</taxon>
        <taxon>Basidiomycota</taxon>
        <taxon>Agaricomycotina</taxon>
        <taxon>Agaricomycetes</taxon>
        <taxon>Agaricomycetidae</taxon>
        <taxon>Agaricales</taxon>
        <taxon>Agaricales incertae sedis</taxon>
        <taxon>Dendrothele</taxon>
    </lineage>
</organism>
<accession>A0A4S8LGV6</accession>
<dbReference type="EMBL" id="ML179415">
    <property type="protein sequence ID" value="THU88259.1"/>
    <property type="molecule type" value="Genomic_DNA"/>
</dbReference>
<evidence type="ECO:0000313" key="1">
    <source>
        <dbReference type="EMBL" id="THU88259.1"/>
    </source>
</evidence>
<name>A0A4S8LGV6_DENBC</name>
<sequence>MSNKRPRQEIEQTPGRPPWYRKDEEIHKFLTDHYPEFEKCFKAKTVTSFYTSVTTKYFVRFGEDFGKEDPEFEKCFKAKTVTSFYTSVTTKYFVRFGEDFGKEDLFFAVAEVIKANTGSEHAKSLATKIYIYASPPENDDIQEPSYQKLSGQHEYYTRSQMFIMSFGYNFWCSFGNKYLQSMLHPHDDISPSHWLLTLEALPRINCVFENLSDADIDFALRNIPVSKRPQAYYIKVPDFKVQNFKDERRQARIDLASSYFRLFEEEKKVWPQETHAMLSLQLRESQLFWNNVVYIRDTFLVHSEAI</sequence>
<reference evidence="1 2" key="1">
    <citation type="journal article" date="2019" name="Nat. Ecol. Evol.">
        <title>Megaphylogeny resolves global patterns of mushroom evolution.</title>
        <authorList>
            <person name="Varga T."/>
            <person name="Krizsan K."/>
            <person name="Foldi C."/>
            <person name="Dima B."/>
            <person name="Sanchez-Garcia M."/>
            <person name="Sanchez-Ramirez S."/>
            <person name="Szollosi G.J."/>
            <person name="Szarkandi J.G."/>
            <person name="Papp V."/>
            <person name="Albert L."/>
            <person name="Andreopoulos W."/>
            <person name="Angelini C."/>
            <person name="Antonin V."/>
            <person name="Barry K.W."/>
            <person name="Bougher N.L."/>
            <person name="Buchanan P."/>
            <person name="Buyck B."/>
            <person name="Bense V."/>
            <person name="Catcheside P."/>
            <person name="Chovatia M."/>
            <person name="Cooper J."/>
            <person name="Damon W."/>
            <person name="Desjardin D."/>
            <person name="Finy P."/>
            <person name="Geml J."/>
            <person name="Haridas S."/>
            <person name="Hughes K."/>
            <person name="Justo A."/>
            <person name="Karasinski D."/>
            <person name="Kautmanova I."/>
            <person name="Kiss B."/>
            <person name="Kocsube S."/>
            <person name="Kotiranta H."/>
            <person name="LaButti K.M."/>
            <person name="Lechner B.E."/>
            <person name="Liimatainen K."/>
            <person name="Lipzen A."/>
            <person name="Lukacs Z."/>
            <person name="Mihaltcheva S."/>
            <person name="Morgado L.N."/>
            <person name="Niskanen T."/>
            <person name="Noordeloos M.E."/>
            <person name="Ohm R.A."/>
            <person name="Ortiz-Santana B."/>
            <person name="Ovrebo C."/>
            <person name="Racz N."/>
            <person name="Riley R."/>
            <person name="Savchenko A."/>
            <person name="Shiryaev A."/>
            <person name="Soop K."/>
            <person name="Spirin V."/>
            <person name="Szebenyi C."/>
            <person name="Tomsovsky M."/>
            <person name="Tulloss R.E."/>
            <person name="Uehling J."/>
            <person name="Grigoriev I.V."/>
            <person name="Vagvolgyi C."/>
            <person name="Papp T."/>
            <person name="Martin F.M."/>
            <person name="Miettinen O."/>
            <person name="Hibbett D.S."/>
            <person name="Nagy L.G."/>
        </authorList>
    </citation>
    <scope>NUCLEOTIDE SEQUENCE [LARGE SCALE GENOMIC DNA]</scope>
    <source>
        <strain evidence="1 2">CBS 962.96</strain>
    </source>
</reference>